<comment type="caution">
    <text evidence="1">The sequence shown here is derived from an EMBL/GenBank/DDBJ whole genome shotgun (WGS) entry which is preliminary data.</text>
</comment>
<gene>
    <name evidence="1" type="ORF">ABZ508_17360</name>
</gene>
<protein>
    <submittedName>
        <fullName evidence="1">Uncharacterized protein</fullName>
    </submittedName>
</protein>
<accession>A0ABV2W6I2</accession>
<sequence>MGLNMVVGVLTDVEEEHAEALRGDFDAIGTLLERAGAAPWTEPDRVDARETEFEMWGYSGLHAVRRLAVHLADDGRLPEPLPLGGARATDDPLLREVYRTPPDRGRPGPFDHLVHHSDCEGYYVPVDLPHVIVDKAAPGGYVGSSVRLLAEVREIARALGLDERLDPNSEEVSAAVEADTPAPGGWQRYRVESYVCLQLLHAAELSVTAGSAIALV</sequence>
<reference evidence="1 2" key="1">
    <citation type="submission" date="2024-06" db="EMBL/GenBank/DDBJ databases">
        <title>The Natural Products Discovery Center: Release of the First 8490 Sequenced Strains for Exploring Actinobacteria Biosynthetic Diversity.</title>
        <authorList>
            <person name="Kalkreuter E."/>
            <person name="Kautsar S.A."/>
            <person name="Yang D."/>
            <person name="Bader C.D."/>
            <person name="Teijaro C.N."/>
            <person name="Fluegel L."/>
            <person name="Davis C.M."/>
            <person name="Simpson J.R."/>
            <person name="Lauterbach L."/>
            <person name="Steele A.D."/>
            <person name="Gui C."/>
            <person name="Meng S."/>
            <person name="Li G."/>
            <person name="Viehrig K."/>
            <person name="Ye F."/>
            <person name="Su P."/>
            <person name="Kiefer A.F."/>
            <person name="Nichols A."/>
            <person name="Cepeda A.J."/>
            <person name="Yan W."/>
            <person name="Fan B."/>
            <person name="Jiang Y."/>
            <person name="Adhikari A."/>
            <person name="Zheng C.-J."/>
            <person name="Schuster L."/>
            <person name="Cowan T.M."/>
            <person name="Smanski M.J."/>
            <person name="Chevrette M.G."/>
            <person name="De Carvalho L.P.S."/>
            <person name="Shen B."/>
        </authorList>
    </citation>
    <scope>NUCLEOTIDE SEQUENCE [LARGE SCALE GENOMIC DNA]</scope>
    <source>
        <strain evidence="1 2">NPDC006337</strain>
    </source>
</reference>
<proteinExistence type="predicted"/>
<dbReference type="EMBL" id="JBEXZR010000014">
    <property type="protein sequence ID" value="MEU0709127.1"/>
    <property type="molecule type" value="Genomic_DNA"/>
</dbReference>
<organism evidence="1 2">
    <name type="scientific">Streptomyces lavendulocolor</name>
    <dbReference type="NCBI Taxonomy" id="67316"/>
    <lineage>
        <taxon>Bacteria</taxon>
        <taxon>Bacillati</taxon>
        <taxon>Actinomycetota</taxon>
        <taxon>Actinomycetes</taxon>
        <taxon>Kitasatosporales</taxon>
        <taxon>Streptomycetaceae</taxon>
        <taxon>Streptomyces</taxon>
    </lineage>
</organism>
<name>A0ABV2W6I2_9ACTN</name>
<dbReference type="RefSeq" id="WP_359807560.1">
    <property type="nucleotide sequence ID" value="NZ_JBEXZQ010000094.1"/>
</dbReference>
<evidence type="ECO:0000313" key="2">
    <source>
        <dbReference type="Proteomes" id="UP001550378"/>
    </source>
</evidence>
<dbReference type="Proteomes" id="UP001550378">
    <property type="component" value="Unassembled WGS sequence"/>
</dbReference>
<evidence type="ECO:0000313" key="1">
    <source>
        <dbReference type="EMBL" id="MEU0709127.1"/>
    </source>
</evidence>
<keyword evidence="2" id="KW-1185">Reference proteome</keyword>